<dbReference type="OrthoDB" id="4497239at2"/>
<organism evidence="8 9">
    <name type="scientific">Corynebacterium mycetoides</name>
    <dbReference type="NCBI Taxonomy" id="38302"/>
    <lineage>
        <taxon>Bacteria</taxon>
        <taxon>Bacillati</taxon>
        <taxon>Actinomycetota</taxon>
        <taxon>Actinomycetes</taxon>
        <taxon>Mycobacteriales</taxon>
        <taxon>Corynebacteriaceae</taxon>
        <taxon>Corynebacterium</taxon>
    </lineage>
</organism>
<accession>A0A1G9QF43</accession>
<gene>
    <name evidence="8" type="ORF">SAMN04488535_1867</name>
</gene>
<dbReference type="GO" id="GO:0046872">
    <property type="term" value="F:metal ion binding"/>
    <property type="evidence" value="ECO:0007669"/>
    <property type="project" value="UniProtKB-KW"/>
</dbReference>
<keyword evidence="6" id="KW-0460">Magnesium</keyword>
<dbReference type="Pfam" id="PF00348">
    <property type="entry name" value="polyprenyl_synt"/>
    <property type="match status" value="1"/>
</dbReference>
<evidence type="ECO:0000313" key="8">
    <source>
        <dbReference type="EMBL" id="SDM08915.1"/>
    </source>
</evidence>
<keyword evidence="5" id="KW-0479">Metal-binding</keyword>
<evidence type="ECO:0000256" key="2">
    <source>
        <dbReference type="ARBA" id="ARBA00005128"/>
    </source>
</evidence>
<dbReference type="InterPro" id="IPR008949">
    <property type="entry name" value="Isoprenoid_synthase_dom_sf"/>
</dbReference>
<protein>
    <submittedName>
        <fullName evidence="8">Heptaprenyl diphosphate synthase</fullName>
    </submittedName>
</protein>
<dbReference type="EMBL" id="LT629700">
    <property type="protein sequence ID" value="SDM08915.1"/>
    <property type="molecule type" value="Genomic_DNA"/>
</dbReference>
<dbReference type="CDD" id="cd00685">
    <property type="entry name" value="Trans_IPPS_HT"/>
    <property type="match status" value="1"/>
</dbReference>
<proteinExistence type="inferred from homology"/>
<comment type="pathway">
    <text evidence="2">Isoprenoid biosynthesis.</text>
</comment>
<name>A0A1G9QF43_9CORY</name>
<evidence type="ECO:0000256" key="4">
    <source>
        <dbReference type="ARBA" id="ARBA00022679"/>
    </source>
</evidence>
<dbReference type="SUPFAM" id="SSF48576">
    <property type="entry name" value="Terpenoid synthases"/>
    <property type="match status" value="1"/>
</dbReference>
<evidence type="ECO:0000256" key="7">
    <source>
        <dbReference type="RuleBase" id="RU004466"/>
    </source>
</evidence>
<evidence type="ECO:0000313" key="9">
    <source>
        <dbReference type="Proteomes" id="UP000199350"/>
    </source>
</evidence>
<dbReference type="InterPro" id="IPR000092">
    <property type="entry name" value="Polyprenyl_synt"/>
</dbReference>
<dbReference type="RefSeq" id="WP_092151499.1">
    <property type="nucleotide sequence ID" value="NZ_LT629700.1"/>
</dbReference>
<dbReference type="Gene3D" id="1.10.600.10">
    <property type="entry name" value="Farnesyl Diphosphate Synthase"/>
    <property type="match status" value="1"/>
</dbReference>
<dbReference type="Proteomes" id="UP000199350">
    <property type="component" value="Chromosome I"/>
</dbReference>
<dbReference type="SFLD" id="SFLDS00005">
    <property type="entry name" value="Isoprenoid_Synthase_Type_I"/>
    <property type="match status" value="1"/>
</dbReference>
<dbReference type="PANTHER" id="PTHR12001">
    <property type="entry name" value="GERANYLGERANYL PYROPHOSPHATE SYNTHASE"/>
    <property type="match status" value="1"/>
</dbReference>
<keyword evidence="4 7" id="KW-0808">Transferase</keyword>
<evidence type="ECO:0000256" key="6">
    <source>
        <dbReference type="ARBA" id="ARBA00022842"/>
    </source>
</evidence>
<dbReference type="STRING" id="38302.SAMN04488535_1867"/>
<dbReference type="PANTHER" id="PTHR12001:SF69">
    <property type="entry name" value="ALL TRANS-POLYPRENYL-DIPHOSPHATE SYNTHASE PDSS1"/>
    <property type="match status" value="1"/>
</dbReference>
<evidence type="ECO:0000256" key="3">
    <source>
        <dbReference type="ARBA" id="ARBA00006706"/>
    </source>
</evidence>
<dbReference type="SFLD" id="SFLDG01017">
    <property type="entry name" value="Polyprenyl_Transferase_Like"/>
    <property type="match status" value="1"/>
</dbReference>
<keyword evidence="9" id="KW-1185">Reference proteome</keyword>
<comment type="cofactor">
    <cofactor evidence="1">
        <name>Mg(2+)</name>
        <dbReference type="ChEBI" id="CHEBI:18420"/>
    </cofactor>
</comment>
<sequence length="338" mass="36660">MTHGIQPAPRHDLSMDLGDAELSARVAEGMRKVEDLLMERLSVGEDFVVDKVTHLAAAGGKRFRPLVALLCSEFGPNPGGENTIKGAVVAEMVHLATLYHDDVMDEAEMRRGVESANARWSNTVAILAGDILFAHASELMSEIDTETVKHFADTFGQLVTGQMRESVGPRGGDAVEHYLNVIREKTAVLIASAAHSGSMHAGATPEVVERCTVMGEAIGMVFQIVDDIIDIFSDSEQSGKTPGTDLREGVFTLPVLYALREESPAGEQLRTMLTGPLERDEDVDYAIELIRQTDGRAKALDVVRSYIATVEEQLDALPDSPANRALRTLSQHTVDRVG</sequence>
<comment type="similarity">
    <text evidence="3 7">Belongs to the FPP/GGPP synthase family.</text>
</comment>
<dbReference type="GO" id="GO:0004659">
    <property type="term" value="F:prenyltransferase activity"/>
    <property type="evidence" value="ECO:0007669"/>
    <property type="project" value="InterPro"/>
</dbReference>
<dbReference type="PROSITE" id="PS00444">
    <property type="entry name" value="POLYPRENYL_SYNTHASE_2"/>
    <property type="match status" value="1"/>
</dbReference>
<dbReference type="InterPro" id="IPR033749">
    <property type="entry name" value="Polyprenyl_synt_CS"/>
</dbReference>
<reference evidence="9" key="1">
    <citation type="submission" date="2016-10" db="EMBL/GenBank/DDBJ databases">
        <authorList>
            <person name="Varghese N."/>
            <person name="Submissions S."/>
        </authorList>
    </citation>
    <scope>NUCLEOTIDE SEQUENCE [LARGE SCALE GENOMIC DNA]</scope>
    <source>
        <strain evidence="9">DSM 20632</strain>
    </source>
</reference>
<evidence type="ECO:0000256" key="1">
    <source>
        <dbReference type="ARBA" id="ARBA00001946"/>
    </source>
</evidence>
<dbReference type="AlphaFoldDB" id="A0A1G9QF43"/>
<evidence type="ECO:0000256" key="5">
    <source>
        <dbReference type="ARBA" id="ARBA00022723"/>
    </source>
</evidence>
<dbReference type="GO" id="GO:0008299">
    <property type="term" value="P:isoprenoid biosynthetic process"/>
    <property type="evidence" value="ECO:0007669"/>
    <property type="project" value="InterPro"/>
</dbReference>